<proteinExistence type="predicted"/>
<dbReference type="RefSeq" id="WP_023353594.1">
    <property type="nucleotide sequence ID" value="NZ_KI535366.1"/>
</dbReference>
<dbReference type="OrthoDB" id="9803772at2"/>
<gene>
    <name evidence="2" type="ORF">GCWU0000282_000704</name>
</gene>
<keyword evidence="2" id="KW-0808">Transferase</keyword>
<protein>
    <submittedName>
        <fullName evidence="2">Acetyltransferase, GNAT family</fullName>
    </submittedName>
</protein>
<feature type="domain" description="N-acetyltransferase" evidence="1">
    <location>
        <begin position="10"/>
        <end position="159"/>
    </location>
</feature>
<dbReference type="PROSITE" id="PS51186">
    <property type="entry name" value="GNAT"/>
    <property type="match status" value="1"/>
</dbReference>
<evidence type="ECO:0000313" key="2">
    <source>
        <dbReference type="EMBL" id="ESL04354.1"/>
    </source>
</evidence>
<reference evidence="2 3" key="1">
    <citation type="submission" date="2013-06" db="EMBL/GenBank/DDBJ databases">
        <authorList>
            <person name="Weinstock G."/>
            <person name="Sodergren E."/>
            <person name="Clifton S."/>
            <person name="Fulton L."/>
            <person name="Fulton B."/>
            <person name="Courtney L."/>
            <person name="Fronick C."/>
            <person name="Harrison M."/>
            <person name="Strong C."/>
            <person name="Farmer C."/>
            <person name="Delahaunty K."/>
            <person name="Markovic C."/>
            <person name="Hall O."/>
            <person name="Minx P."/>
            <person name="Tomlinson C."/>
            <person name="Mitreva M."/>
            <person name="Nelson J."/>
            <person name="Hou S."/>
            <person name="Wollam A."/>
            <person name="Pepin K.H."/>
            <person name="Johnson M."/>
            <person name="Bhonagiri V."/>
            <person name="Nash W.E."/>
            <person name="Warren W."/>
            <person name="Chinwalla A."/>
            <person name="Mardis E.R."/>
            <person name="Wilson R.K."/>
        </authorList>
    </citation>
    <scope>NUCLEOTIDE SEQUENCE [LARGE SCALE GENOMIC DNA]</scope>
    <source>
        <strain evidence="2 3">ATCC 51271</strain>
    </source>
</reference>
<dbReference type="Gene3D" id="3.40.630.30">
    <property type="match status" value="1"/>
</dbReference>
<dbReference type="Pfam" id="PF00583">
    <property type="entry name" value="Acetyltransf_1"/>
    <property type="match status" value="1"/>
</dbReference>
<dbReference type="Proteomes" id="UP000018227">
    <property type="component" value="Unassembled WGS sequence"/>
</dbReference>
<evidence type="ECO:0000313" key="3">
    <source>
        <dbReference type="Proteomes" id="UP000018227"/>
    </source>
</evidence>
<dbReference type="InterPro" id="IPR000182">
    <property type="entry name" value="GNAT_dom"/>
</dbReference>
<dbReference type="SUPFAM" id="SSF55729">
    <property type="entry name" value="Acyl-CoA N-acyltransferases (Nat)"/>
    <property type="match status" value="1"/>
</dbReference>
<dbReference type="STRING" id="592026.GCWU0000282_000704"/>
<dbReference type="GO" id="GO:0016747">
    <property type="term" value="F:acyltransferase activity, transferring groups other than amino-acyl groups"/>
    <property type="evidence" value="ECO:0007669"/>
    <property type="project" value="InterPro"/>
</dbReference>
<dbReference type="CDD" id="cd04301">
    <property type="entry name" value="NAT_SF"/>
    <property type="match status" value="1"/>
</dbReference>
<dbReference type="AlphaFoldDB" id="V2XQ89"/>
<dbReference type="EMBL" id="ACIL03000005">
    <property type="protein sequence ID" value="ESL04354.1"/>
    <property type="molecule type" value="Genomic_DNA"/>
</dbReference>
<dbReference type="eggNOG" id="COG0456">
    <property type="taxonomic scope" value="Bacteria"/>
</dbReference>
<sequence>MKTYFKDGTITIRSMETEDAEILYKTYLSYGWHPQIETYKNYYKDQEEDTRLVFIAEYNGRVSGQCTLALNPKEGPWAGQRFPEIVDLTVFLDVRGKGIGSKLLDVAEKEAAGISDMVFLAVGTHSGYGSAHRLYIKRGYIPDGSGVWYKGKVLEQYAPCINDDDLLLFLSKKFI</sequence>
<evidence type="ECO:0000259" key="1">
    <source>
        <dbReference type="PROSITE" id="PS51186"/>
    </source>
</evidence>
<accession>V2XQ89</accession>
<dbReference type="HOGENOM" id="CLU_121411_0_0_9"/>
<dbReference type="InterPro" id="IPR016181">
    <property type="entry name" value="Acyl_CoA_acyltransferase"/>
</dbReference>
<organism evidence="2 3">
    <name type="scientific">Catonella morbi ATCC 51271</name>
    <dbReference type="NCBI Taxonomy" id="592026"/>
    <lineage>
        <taxon>Bacteria</taxon>
        <taxon>Bacillati</taxon>
        <taxon>Bacillota</taxon>
        <taxon>Clostridia</taxon>
        <taxon>Lachnospirales</taxon>
        <taxon>Lachnospiraceae</taxon>
        <taxon>Catonella</taxon>
    </lineage>
</organism>
<comment type="caution">
    <text evidence="2">The sequence shown here is derived from an EMBL/GenBank/DDBJ whole genome shotgun (WGS) entry which is preliminary data.</text>
</comment>
<keyword evidence="3" id="KW-1185">Reference proteome</keyword>
<name>V2XQ89_9FIRM</name>